<dbReference type="STRING" id="294746.A5DQK5"/>
<evidence type="ECO:0000259" key="9">
    <source>
        <dbReference type="PROSITE" id="PS50290"/>
    </source>
</evidence>
<dbReference type="GO" id="GO:0046854">
    <property type="term" value="P:phosphatidylinositol phosphate biosynthetic process"/>
    <property type="evidence" value="ECO:0007669"/>
    <property type="project" value="UniProtKB-UniRule"/>
</dbReference>
<dbReference type="FunCoup" id="A5DQK5">
    <property type="interactions" value="256"/>
</dbReference>
<dbReference type="Proteomes" id="UP000001997">
    <property type="component" value="Unassembled WGS sequence"/>
</dbReference>
<keyword evidence="6" id="KW-0472">Membrane</keyword>
<dbReference type="InParanoid" id="A5DQK5"/>
<dbReference type="GO" id="GO:0000329">
    <property type="term" value="C:fungal-type vacuole membrane"/>
    <property type="evidence" value="ECO:0007669"/>
    <property type="project" value="EnsemblFungi"/>
</dbReference>
<dbReference type="GO" id="GO:0005802">
    <property type="term" value="C:trans-Golgi network"/>
    <property type="evidence" value="ECO:0007669"/>
    <property type="project" value="TreeGrafter"/>
</dbReference>
<dbReference type="OMA" id="WAYSPIS"/>
<evidence type="ECO:0000256" key="1">
    <source>
        <dbReference type="ARBA" id="ARBA00022475"/>
    </source>
</evidence>
<keyword evidence="5 7" id="KW-0067">ATP-binding</keyword>
<dbReference type="GO" id="GO:0007030">
    <property type="term" value="P:Golgi organization"/>
    <property type="evidence" value="ECO:0007669"/>
    <property type="project" value="TreeGrafter"/>
</dbReference>
<evidence type="ECO:0000256" key="6">
    <source>
        <dbReference type="ARBA" id="ARBA00023136"/>
    </source>
</evidence>
<comment type="subcellular location">
    <subcellularLocation>
        <location evidence="7">Cell membrane</location>
        <topology evidence="7">Peripheral membrane protein</topology>
    </subcellularLocation>
    <subcellularLocation>
        <location evidence="7">Vacuole membrane</location>
        <topology evidence="7">Peripheral membrane protein</topology>
    </subcellularLocation>
</comment>
<name>A5DQK5_PICGU</name>
<comment type="cofactor">
    <cofactor evidence="7">
        <name>Mg(2+)</name>
        <dbReference type="ChEBI" id="CHEBI:18420"/>
    </cofactor>
    <cofactor evidence="7">
        <name>Mn(2+)</name>
        <dbReference type="ChEBI" id="CHEBI:29035"/>
    </cofactor>
</comment>
<dbReference type="VEuPathDB" id="FungiDB:PGUG_05556"/>
<dbReference type="GO" id="GO:0005524">
    <property type="term" value="F:ATP binding"/>
    <property type="evidence" value="ECO:0007669"/>
    <property type="project" value="UniProtKB-UniRule"/>
</dbReference>
<dbReference type="PANTHER" id="PTHR12865:SF1">
    <property type="entry name" value="PHOSPHATIDYLINOSITOL 4-KINASE TYPE 2"/>
    <property type="match status" value="1"/>
</dbReference>
<evidence type="ECO:0000256" key="3">
    <source>
        <dbReference type="ARBA" id="ARBA00022741"/>
    </source>
</evidence>
<feature type="compositionally biased region" description="Basic and acidic residues" evidence="8">
    <location>
        <begin position="1"/>
        <end position="18"/>
    </location>
</feature>
<keyword evidence="4 7" id="KW-0418">Kinase</keyword>
<dbReference type="InterPro" id="IPR039756">
    <property type="entry name" value="Lsb6/PI4K2"/>
</dbReference>
<dbReference type="eggNOG" id="KOG2381">
    <property type="taxonomic scope" value="Eukaryota"/>
</dbReference>
<comment type="similarity">
    <text evidence="7">Belongs to the PI3/PI4-kinase family.</text>
</comment>
<dbReference type="HOGENOM" id="CLU_009049_1_0_1"/>
<dbReference type="PANTHER" id="PTHR12865">
    <property type="entry name" value="PHOSPHATIDYLINOSITOL 4-KINASE TYPE-II"/>
    <property type="match status" value="1"/>
</dbReference>
<dbReference type="GO" id="GO:0007032">
    <property type="term" value="P:endosome organization"/>
    <property type="evidence" value="ECO:0007669"/>
    <property type="project" value="TreeGrafter"/>
</dbReference>
<feature type="compositionally biased region" description="Polar residues" evidence="8">
    <location>
        <begin position="58"/>
        <end position="82"/>
    </location>
</feature>
<evidence type="ECO:0000256" key="2">
    <source>
        <dbReference type="ARBA" id="ARBA00022679"/>
    </source>
</evidence>
<comment type="catalytic activity">
    <reaction evidence="7">
        <text>a 1,2-diacyl-sn-glycero-3-phospho-(1D-myo-inositol) + ATP = a 1,2-diacyl-sn-glycero-3-phospho-(1D-myo-inositol 4-phosphate) + ADP + H(+)</text>
        <dbReference type="Rhea" id="RHEA:19877"/>
        <dbReference type="ChEBI" id="CHEBI:15378"/>
        <dbReference type="ChEBI" id="CHEBI:30616"/>
        <dbReference type="ChEBI" id="CHEBI:57880"/>
        <dbReference type="ChEBI" id="CHEBI:58178"/>
        <dbReference type="ChEBI" id="CHEBI:456216"/>
        <dbReference type="EC" id="2.7.1.67"/>
    </reaction>
</comment>
<dbReference type="GO" id="GO:0004430">
    <property type="term" value="F:1-phosphatidylinositol 4-kinase activity"/>
    <property type="evidence" value="ECO:0007669"/>
    <property type="project" value="UniProtKB-UniRule"/>
</dbReference>
<dbReference type="GO" id="GO:0005768">
    <property type="term" value="C:endosome"/>
    <property type="evidence" value="ECO:0007669"/>
    <property type="project" value="UniProtKB-UniRule"/>
</dbReference>
<keyword evidence="2 7" id="KW-0808">Transferase</keyword>
<feature type="region of interest" description="Disordered" evidence="8">
    <location>
        <begin position="1"/>
        <end position="89"/>
    </location>
</feature>
<dbReference type="OrthoDB" id="3349449at2759"/>
<dbReference type="Pfam" id="PF00454">
    <property type="entry name" value="PI3_PI4_kinase"/>
    <property type="match status" value="1"/>
</dbReference>
<proteinExistence type="inferred from homology"/>
<dbReference type="InterPro" id="IPR000403">
    <property type="entry name" value="PI3/4_kinase_cat_dom"/>
</dbReference>
<dbReference type="AlphaFoldDB" id="A5DQK5"/>
<evidence type="ECO:0000256" key="7">
    <source>
        <dbReference type="RuleBase" id="RU367084"/>
    </source>
</evidence>
<accession>A5DQK5</accession>
<organism evidence="10 11">
    <name type="scientific">Meyerozyma guilliermondii (strain ATCC 6260 / CBS 566 / DSM 6381 / JCM 1539 / NBRC 10279 / NRRL Y-324)</name>
    <name type="common">Yeast</name>
    <name type="synonym">Candida guilliermondii</name>
    <dbReference type="NCBI Taxonomy" id="294746"/>
    <lineage>
        <taxon>Eukaryota</taxon>
        <taxon>Fungi</taxon>
        <taxon>Dikarya</taxon>
        <taxon>Ascomycota</taxon>
        <taxon>Saccharomycotina</taxon>
        <taxon>Pichiomycetes</taxon>
        <taxon>Debaryomycetaceae</taxon>
        <taxon>Meyerozyma</taxon>
    </lineage>
</organism>
<evidence type="ECO:0000256" key="4">
    <source>
        <dbReference type="ARBA" id="ARBA00022777"/>
    </source>
</evidence>
<dbReference type="GO" id="GO:0005886">
    <property type="term" value="C:plasma membrane"/>
    <property type="evidence" value="ECO:0007669"/>
    <property type="project" value="UniProtKB-SubCell"/>
</dbReference>
<dbReference type="EC" id="2.7.1.67" evidence="7"/>
<reference evidence="10 11" key="1">
    <citation type="journal article" date="2009" name="Nature">
        <title>Evolution of pathogenicity and sexual reproduction in eight Candida genomes.</title>
        <authorList>
            <person name="Butler G."/>
            <person name="Rasmussen M.D."/>
            <person name="Lin M.F."/>
            <person name="Santos M.A."/>
            <person name="Sakthikumar S."/>
            <person name="Munro C.A."/>
            <person name="Rheinbay E."/>
            <person name="Grabherr M."/>
            <person name="Forche A."/>
            <person name="Reedy J.L."/>
            <person name="Agrafioti I."/>
            <person name="Arnaud M.B."/>
            <person name="Bates S."/>
            <person name="Brown A.J."/>
            <person name="Brunke S."/>
            <person name="Costanzo M.C."/>
            <person name="Fitzpatrick D.A."/>
            <person name="de Groot P.W."/>
            <person name="Harris D."/>
            <person name="Hoyer L.L."/>
            <person name="Hube B."/>
            <person name="Klis F.M."/>
            <person name="Kodira C."/>
            <person name="Lennard N."/>
            <person name="Logue M.E."/>
            <person name="Martin R."/>
            <person name="Neiman A.M."/>
            <person name="Nikolaou E."/>
            <person name="Quail M.A."/>
            <person name="Quinn J."/>
            <person name="Santos M.C."/>
            <person name="Schmitzberger F.F."/>
            <person name="Sherlock G."/>
            <person name="Shah P."/>
            <person name="Silverstein K.A."/>
            <person name="Skrzypek M.S."/>
            <person name="Soll D."/>
            <person name="Staggs R."/>
            <person name="Stansfield I."/>
            <person name="Stumpf M.P."/>
            <person name="Sudbery P.E."/>
            <person name="Srikantha T."/>
            <person name="Zeng Q."/>
            <person name="Berman J."/>
            <person name="Berriman M."/>
            <person name="Heitman J."/>
            <person name="Gow N.A."/>
            <person name="Lorenz M.C."/>
            <person name="Birren B.W."/>
            <person name="Kellis M."/>
            <person name="Cuomo C.A."/>
        </authorList>
    </citation>
    <scope>NUCLEOTIDE SEQUENCE [LARGE SCALE GENOMIC DNA]</scope>
    <source>
        <strain evidence="11">ATCC 6260 / CBS 566 / DSM 6381 / JCM 1539 / NBRC 10279 / NRRL Y-324</strain>
    </source>
</reference>
<protein>
    <recommendedName>
        <fullName evidence="7">Phosphatidylinositol 4-kinase</fullName>
        <ecNumber evidence="7">2.7.1.67</ecNumber>
    </recommendedName>
</protein>
<dbReference type="RefSeq" id="XP_001482536.2">
    <property type="nucleotide sequence ID" value="XM_001482486.1"/>
</dbReference>
<keyword evidence="1 7" id="KW-1003">Cell membrane</keyword>
<dbReference type="GeneID" id="5124363"/>
<evidence type="ECO:0000256" key="5">
    <source>
        <dbReference type="ARBA" id="ARBA00022840"/>
    </source>
</evidence>
<dbReference type="KEGG" id="pgu:PGUG_05556"/>
<evidence type="ECO:0000256" key="8">
    <source>
        <dbReference type="SAM" id="MobiDB-lite"/>
    </source>
</evidence>
<dbReference type="EMBL" id="CH408161">
    <property type="protein sequence ID" value="EDK41458.2"/>
    <property type="molecule type" value="Genomic_DNA"/>
</dbReference>
<keyword evidence="11" id="KW-1185">Reference proteome</keyword>
<dbReference type="PROSITE" id="PS50290">
    <property type="entry name" value="PI3_4_KINASE_3"/>
    <property type="match status" value="1"/>
</dbReference>
<evidence type="ECO:0000313" key="10">
    <source>
        <dbReference type="EMBL" id="EDK41458.2"/>
    </source>
</evidence>
<evidence type="ECO:0000313" key="11">
    <source>
        <dbReference type="Proteomes" id="UP000001997"/>
    </source>
</evidence>
<dbReference type="InterPro" id="IPR018936">
    <property type="entry name" value="PI3/4_kinase_CS"/>
</dbReference>
<gene>
    <name evidence="10" type="ORF">PGUG_05556</name>
</gene>
<keyword evidence="3 7" id="KW-0547">Nucleotide-binding</keyword>
<dbReference type="PROSITE" id="PS00916">
    <property type="entry name" value="PI3_4_KINASE_2"/>
    <property type="match status" value="1"/>
</dbReference>
<feature type="domain" description="PI3K/PI4K catalytic" evidence="9">
    <location>
        <begin position="171"/>
        <end position="509"/>
    </location>
</feature>
<sequence>MGDNDTVKDDPLAGDRLSKSVPSQNYYGVSAPQRYHTEDYFNDPFDNSNAIATERSRSTPQTPNARLSSSLELPLQYNTGSQGRRHSDSSGHFNRFAKNYLLPAAKWAYSPIGSKKPRHSPLEEYHIEYSVFKSTYNYPSVDCDGQANDMPFSLYWDKVLFSLSQWVESEELKPMRIPKGSSGSYFIYGINDTSSKVIVGVFKPKDEEPYGPLSPKWTKWLHRTFFPWFFGRSCLLSNIGYISEAAASVLDRQLHTDLVPRTDVIYLKSSAFFYSYWNRHANKRSLPPKIGSFQYFLNDYVDADSWFKSHPLPSALSQLPDDSDMTIGTNDNFHGISFKWSKSVLLQFREELEKLVVLDYIMRNTDRGPDNWMISIKWSKVAETTSTKTLRPILKIGAIDSGLAFPWKHPDEWRSFPFGWLFLPISLIGQPFSDTTRRHFLPLLTSTKWWESTVCKLKAVFQKDKNFKEKNWSKQLAVLKGQALNVVDVLRSPNEGPLELTRRNRILVWDDVMRIPLQVSNSIMENAIESSIHDMSLSNKKRPTIGVIEEETSSSQNITETTALLHPANIDDRHAESSAISGYDYNTNLMEDGSETNTRMVIIERIEPLKTKPPLFTYC</sequence>